<dbReference type="Gene3D" id="3.40.50.720">
    <property type="entry name" value="NAD(P)-binding Rossmann-like Domain"/>
    <property type="match status" value="1"/>
</dbReference>
<comment type="caution">
    <text evidence="5">The sequence shown here is derived from an EMBL/GenBank/DDBJ whole genome shotgun (WGS) entry which is preliminary data.</text>
</comment>
<evidence type="ECO:0000256" key="2">
    <source>
        <dbReference type="ARBA" id="ARBA00023002"/>
    </source>
</evidence>
<keyword evidence="6" id="KW-1185">Reference proteome</keyword>
<keyword evidence="2" id="KW-0560">Oxidoreductase</keyword>
<reference evidence="6" key="1">
    <citation type="submission" date="2018-03" db="EMBL/GenBank/DDBJ databases">
        <authorList>
            <person name="Sun L."/>
            <person name="Liu H."/>
            <person name="Chen W."/>
            <person name="Huang K."/>
            <person name="Liu W."/>
            <person name="Gao X."/>
        </authorList>
    </citation>
    <scope>NUCLEOTIDE SEQUENCE [LARGE SCALE GENOMIC DNA]</scope>
    <source>
        <strain evidence="6">SH9</strain>
    </source>
</reference>
<evidence type="ECO:0000259" key="4">
    <source>
        <dbReference type="SMART" id="SM00822"/>
    </source>
</evidence>
<gene>
    <name evidence="5" type="ORF">SLNSH_21730</name>
</gene>
<accession>A0A2T1HML3</accession>
<dbReference type="FunFam" id="3.40.50.720:FF:000084">
    <property type="entry name" value="Short-chain dehydrogenase reductase"/>
    <property type="match status" value="1"/>
</dbReference>
<dbReference type="InterPro" id="IPR057326">
    <property type="entry name" value="KR_dom"/>
</dbReference>
<dbReference type="RefSeq" id="WP_106339928.1">
    <property type="nucleotide sequence ID" value="NZ_PVZS01000035.1"/>
</dbReference>
<dbReference type="SMART" id="SM00822">
    <property type="entry name" value="PKS_KR"/>
    <property type="match status" value="1"/>
</dbReference>
<dbReference type="PRINTS" id="PR00080">
    <property type="entry name" value="SDRFAMILY"/>
</dbReference>
<evidence type="ECO:0000256" key="3">
    <source>
        <dbReference type="ARBA" id="ARBA00023027"/>
    </source>
</evidence>
<protein>
    <recommendedName>
        <fullName evidence="4">Ketoreductase domain-containing protein</fullName>
    </recommendedName>
</protein>
<evidence type="ECO:0000256" key="1">
    <source>
        <dbReference type="ARBA" id="ARBA00006484"/>
    </source>
</evidence>
<dbReference type="Pfam" id="PF13561">
    <property type="entry name" value="adh_short_C2"/>
    <property type="match status" value="1"/>
</dbReference>
<evidence type="ECO:0000313" key="5">
    <source>
        <dbReference type="EMBL" id="PSC02905.1"/>
    </source>
</evidence>
<dbReference type="InterPro" id="IPR020904">
    <property type="entry name" value="Sc_DH/Rdtase_CS"/>
</dbReference>
<dbReference type="CDD" id="cd05233">
    <property type="entry name" value="SDR_c"/>
    <property type="match status" value="1"/>
</dbReference>
<keyword evidence="3" id="KW-0520">NAD</keyword>
<sequence>MAFRGLDGKGAIVTGGAGAIGVEICRTLAANGARVLAVDLDREGLARLEREIPGVVGLIADVSSIEGADAAVSRAVEAFGGLDLLVNAVGILGRSGPIAEMDPDEFDRVHRVNVRGVFLPLRAGLRQMIRQGRGGAVVNFASVAALRARADRALYGSSKRAVVALSSSAALENGRHGIRVNAVCPGAIDSPMLQQLAVGAGLGPWAGGGRAIDRNGRPEEVANFVAFLLSDEASYCTGGVYTVDGGLIT</sequence>
<dbReference type="GO" id="GO:0016491">
    <property type="term" value="F:oxidoreductase activity"/>
    <property type="evidence" value="ECO:0007669"/>
    <property type="project" value="UniProtKB-KW"/>
</dbReference>
<evidence type="ECO:0000313" key="6">
    <source>
        <dbReference type="Proteomes" id="UP000239772"/>
    </source>
</evidence>
<dbReference type="InterPro" id="IPR002347">
    <property type="entry name" value="SDR_fam"/>
</dbReference>
<feature type="domain" description="Ketoreductase" evidence="4">
    <location>
        <begin position="9"/>
        <end position="194"/>
    </location>
</feature>
<dbReference type="PANTHER" id="PTHR24321">
    <property type="entry name" value="DEHYDROGENASES, SHORT CHAIN"/>
    <property type="match status" value="1"/>
</dbReference>
<dbReference type="PROSITE" id="PS00061">
    <property type="entry name" value="ADH_SHORT"/>
    <property type="match status" value="1"/>
</dbReference>
<dbReference type="PANTHER" id="PTHR24321:SF8">
    <property type="entry name" value="ESTRADIOL 17-BETA-DEHYDROGENASE 8-RELATED"/>
    <property type="match status" value="1"/>
</dbReference>
<dbReference type="InterPro" id="IPR036291">
    <property type="entry name" value="NAD(P)-bd_dom_sf"/>
</dbReference>
<dbReference type="EMBL" id="PVZS01000035">
    <property type="protein sequence ID" value="PSC02905.1"/>
    <property type="molecule type" value="Genomic_DNA"/>
</dbReference>
<comment type="similarity">
    <text evidence="1">Belongs to the short-chain dehydrogenases/reductases (SDR) family.</text>
</comment>
<dbReference type="Proteomes" id="UP000239772">
    <property type="component" value="Unassembled WGS sequence"/>
</dbReference>
<dbReference type="OrthoDB" id="9792355at2"/>
<proteinExistence type="inferred from homology"/>
<dbReference type="AlphaFoldDB" id="A0A2T1HML3"/>
<name>A0A2T1HML3_9HYPH</name>
<organism evidence="5 6">
    <name type="scientific">Alsobacter soli</name>
    <dbReference type="NCBI Taxonomy" id="2109933"/>
    <lineage>
        <taxon>Bacteria</taxon>
        <taxon>Pseudomonadati</taxon>
        <taxon>Pseudomonadota</taxon>
        <taxon>Alphaproteobacteria</taxon>
        <taxon>Hyphomicrobiales</taxon>
        <taxon>Alsobacteraceae</taxon>
        <taxon>Alsobacter</taxon>
    </lineage>
</organism>
<dbReference type="SUPFAM" id="SSF51735">
    <property type="entry name" value="NAD(P)-binding Rossmann-fold domains"/>
    <property type="match status" value="1"/>
</dbReference>
<dbReference type="PRINTS" id="PR00081">
    <property type="entry name" value="GDHRDH"/>
</dbReference>